<dbReference type="Proteomes" id="UP000266091">
    <property type="component" value="Unassembled WGS sequence"/>
</dbReference>
<gene>
    <name evidence="1" type="ORF">MESMUL_22940</name>
</gene>
<dbReference type="EMBL" id="BGZJ01000002">
    <property type="protein sequence ID" value="GBO94940.1"/>
    <property type="molecule type" value="Genomic_DNA"/>
</dbReference>
<accession>A0A388SHM8</accession>
<comment type="caution">
    <text evidence="1">The sequence shown here is derived from an EMBL/GenBank/DDBJ whole genome shotgun (WGS) entry which is preliminary data.</text>
</comment>
<organism evidence="1 2">
    <name type="scientific">Mesosutterella multiformis</name>
    <dbReference type="NCBI Taxonomy" id="2259133"/>
    <lineage>
        <taxon>Bacteria</taxon>
        <taxon>Pseudomonadati</taxon>
        <taxon>Pseudomonadota</taxon>
        <taxon>Betaproteobacteria</taxon>
        <taxon>Burkholderiales</taxon>
        <taxon>Sutterellaceae</taxon>
        <taxon>Mesosutterella</taxon>
    </lineage>
</organism>
<reference evidence="1 2" key="1">
    <citation type="journal article" date="2018" name="Int. J. Syst. Evol. Microbiol.">
        <title>Mesosutterella multiformis gen. nov., sp. nov., a member of the family Sutterellaceae and Sutterella megalosphaeroides sp. nov., isolated from human faeces.</title>
        <authorList>
            <person name="Sakamoto M."/>
            <person name="Ikeyama N."/>
            <person name="Kunihiro T."/>
            <person name="Iino T."/>
            <person name="Yuki M."/>
            <person name="Ohkuma M."/>
        </authorList>
    </citation>
    <scope>NUCLEOTIDE SEQUENCE [LARGE SCALE GENOMIC DNA]</scope>
    <source>
        <strain evidence="1 2">4NBBH2</strain>
    </source>
</reference>
<proteinExistence type="predicted"/>
<dbReference type="InterPro" id="IPR007505">
    <property type="entry name" value="PDDEXK_7"/>
</dbReference>
<protein>
    <submittedName>
        <fullName evidence="1">Uncharacterized protein</fullName>
    </submittedName>
</protein>
<dbReference type="RefSeq" id="WP_116271098.1">
    <property type="nucleotide sequence ID" value="NZ_BGZJ01000002.1"/>
</dbReference>
<dbReference type="OrthoDB" id="9894841at2"/>
<evidence type="ECO:0000313" key="2">
    <source>
        <dbReference type="Proteomes" id="UP000266091"/>
    </source>
</evidence>
<dbReference type="AlphaFoldDB" id="A0A388SHM8"/>
<name>A0A388SHM8_9BURK</name>
<sequence length="265" mass="31969">MNQFVHSVVERTLEFVELVLDQPQSVKDRYFDHEDTETLKLMREKLRRSRDRLIKLGIGTEALNFNMVVFQQDTKYSHLYRAQKAFFSNRVGFESVESLHYAFQHSRHFRITRLAELYERWVLVTLVRVLQTRFKLTLPTGWVSDFIRRVIRDEHNIRLEFTHPSWRYRIRLTYEYELPKQGTQRYAFRPDFVLELIDESRLEKRFPKLILDAKFRTVFNAADCRQLLEELAYRKDYLQEAQKTSDTPYIPRGAGLNLWSRQPPA</sequence>
<dbReference type="Pfam" id="PF04411">
    <property type="entry name" value="PDDEXK_7"/>
    <property type="match status" value="1"/>
</dbReference>
<evidence type="ECO:0000313" key="1">
    <source>
        <dbReference type="EMBL" id="GBO94940.1"/>
    </source>
</evidence>
<keyword evidence="2" id="KW-1185">Reference proteome</keyword>